<name>A0A365L835_9BACL</name>
<protein>
    <submittedName>
        <fullName evidence="1">Uncharacterized protein</fullName>
    </submittedName>
</protein>
<comment type="caution">
    <text evidence="1">The sequence shown here is derived from an EMBL/GenBank/DDBJ whole genome shotgun (WGS) entry which is preliminary data.</text>
</comment>
<evidence type="ECO:0000313" key="2">
    <source>
        <dbReference type="Proteomes" id="UP000251002"/>
    </source>
</evidence>
<reference evidence="1 2" key="1">
    <citation type="submission" date="2018-06" db="EMBL/GenBank/DDBJ databases">
        <title>The draft genome sequences of strains SCU63 and S1.</title>
        <authorList>
            <person name="Gan L."/>
        </authorList>
    </citation>
    <scope>NUCLEOTIDE SEQUENCE [LARGE SCALE GENOMIC DNA]</scope>
    <source>
        <strain evidence="1 2">SCU63</strain>
    </source>
</reference>
<dbReference type="EMBL" id="QLZR01000001">
    <property type="protein sequence ID" value="RAZ81281.1"/>
    <property type="molecule type" value="Genomic_DNA"/>
</dbReference>
<evidence type="ECO:0000313" key="1">
    <source>
        <dbReference type="EMBL" id="RAZ81281.1"/>
    </source>
</evidence>
<dbReference type="AlphaFoldDB" id="A0A365L835"/>
<gene>
    <name evidence="1" type="ORF">DP120_03060</name>
</gene>
<accession>A0A365L835</accession>
<proteinExistence type="predicted"/>
<sequence length="80" mass="9325">MGGTGSDFIYKMKASLCGNDDYPSYEMLSCFRRSREETQSLGFFFLLWAEDFYERFSGFYDHLSDSMSGFRGSMITYLIL</sequence>
<organism evidence="1 2">
    <name type="scientific">Planococcus halotolerans</name>
    <dbReference type="NCBI Taxonomy" id="2233542"/>
    <lineage>
        <taxon>Bacteria</taxon>
        <taxon>Bacillati</taxon>
        <taxon>Bacillota</taxon>
        <taxon>Bacilli</taxon>
        <taxon>Bacillales</taxon>
        <taxon>Caryophanaceae</taxon>
        <taxon>Planococcus</taxon>
    </lineage>
</organism>
<dbReference type="Proteomes" id="UP000251002">
    <property type="component" value="Unassembled WGS sequence"/>
</dbReference>
<keyword evidence="2" id="KW-1185">Reference proteome</keyword>